<feature type="compositionally biased region" description="Polar residues" evidence="1">
    <location>
        <begin position="290"/>
        <end position="312"/>
    </location>
</feature>
<feature type="region of interest" description="Disordered" evidence="1">
    <location>
        <begin position="1"/>
        <end position="23"/>
    </location>
</feature>
<feature type="compositionally biased region" description="Basic residues" evidence="1">
    <location>
        <begin position="277"/>
        <end position="286"/>
    </location>
</feature>
<accession>A0AB39UDS1</accession>
<gene>
    <name evidence="4" type="ORF">QN062_02960</name>
    <name evidence="3" type="ORF">QN217_03485</name>
</gene>
<evidence type="ECO:0000256" key="2">
    <source>
        <dbReference type="SAM" id="Phobius"/>
    </source>
</evidence>
<feature type="region of interest" description="Disordered" evidence="1">
    <location>
        <begin position="60"/>
        <end position="90"/>
    </location>
</feature>
<dbReference type="AlphaFoldDB" id="A0AB39UDS1"/>
<proteinExistence type="predicted"/>
<sequence length="312" mass="32509">MKATVSDASNVVECGSRRHGPKDAQSRTLEVILAAVVTIVLCAAYLIYGAALGNGMAQAATTSASPSSSGSTTSGSTASSSSSEATVSDSITDTQNLLGGDLSSVSDAIAQTKKETGVSVRLLYLANFDDSKNPNKWTSELLESLDPEPNTVMLAVASQDGNLVVAVSSNSDEWLRKQSTVDDLSKAALNPIVSKSTPDWGASAKDMMNAIVQEKKTSTNTSTVWIGVGIFAAVLAILAILAIVVTVVRRRAAGKGSNSHRHTHRGERKNAGMSFRRSSKSRHARHGGNSAESESGHDGTNNTESSQPTSSL</sequence>
<dbReference type="Gene3D" id="3.10.310.50">
    <property type="match status" value="1"/>
</dbReference>
<keyword evidence="2" id="KW-0812">Transmembrane</keyword>
<dbReference type="EMBL" id="CP129683">
    <property type="protein sequence ID" value="XDS51158.1"/>
    <property type="molecule type" value="Genomic_DNA"/>
</dbReference>
<evidence type="ECO:0000313" key="4">
    <source>
        <dbReference type="EMBL" id="XDS51158.1"/>
    </source>
</evidence>
<dbReference type="KEGG" id="bfk:QN062_02960"/>
<dbReference type="EMBL" id="CP129675">
    <property type="protein sequence ID" value="XDS47211.1"/>
    <property type="molecule type" value="Genomic_DNA"/>
</dbReference>
<dbReference type="RefSeq" id="WP_369342122.1">
    <property type="nucleotide sequence ID" value="NZ_CP129675.1"/>
</dbReference>
<evidence type="ECO:0000313" key="3">
    <source>
        <dbReference type="EMBL" id="XDS47211.1"/>
    </source>
</evidence>
<keyword evidence="2" id="KW-0472">Membrane</keyword>
<name>A0AB39UDS1_9BIFI</name>
<feature type="transmembrane region" description="Helical" evidence="2">
    <location>
        <begin position="224"/>
        <end position="248"/>
    </location>
</feature>
<keyword evidence="2" id="KW-1133">Transmembrane helix</keyword>
<evidence type="ECO:0000256" key="1">
    <source>
        <dbReference type="SAM" id="MobiDB-lite"/>
    </source>
</evidence>
<organism evidence="3">
    <name type="scientific">Bifidobacterium fermentum</name>
    <dbReference type="NCBI Taxonomy" id="3059035"/>
    <lineage>
        <taxon>Bacteria</taxon>
        <taxon>Bacillati</taxon>
        <taxon>Actinomycetota</taxon>
        <taxon>Actinomycetes</taxon>
        <taxon>Bifidobacteriales</taxon>
        <taxon>Bifidobacteriaceae</taxon>
        <taxon>Bifidobacterium</taxon>
    </lineage>
</organism>
<feature type="transmembrane region" description="Helical" evidence="2">
    <location>
        <begin position="28"/>
        <end position="48"/>
    </location>
</feature>
<feature type="compositionally biased region" description="Basic residues" evidence="1">
    <location>
        <begin position="252"/>
        <end position="267"/>
    </location>
</feature>
<reference evidence="3" key="1">
    <citation type="submission" date="2023-07" db="EMBL/GenBank/DDBJ databases">
        <title>Bifidobacterium aquikefiriaerophilum sp. nov. and Bifidobacterium eccum sp. nov., isolated from water kefir.</title>
        <authorList>
            <person name="Breselge S."/>
            <person name="Bellassi P."/>
            <person name="Barcenilla C."/>
            <person name="Alvarez-Ordonez A."/>
            <person name="Morelli L."/>
            <person name="Cotter P.D."/>
        </authorList>
    </citation>
    <scope>NUCLEOTIDE SEQUENCE</scope>
    <source>
        <strain evidence="4">WK012_4_13</strain>
        <strain evidence="3">WK048_4_13</strain>
    </source>
</reference>
<feature type="region of interest" description="Disordered" evidence="1">
    <location>
        <begin position="252"/>
        <end position="312"/>
    </location>
</feature>
<protein>
    <submittedName>
        <fullName evidence="3">TPM domain-containing protein</fullName>
    </submittedName>
</protein>